<keyword evidence="5 6" id="KW-0012">Acyltransferase</keyword>
<dbReference type="InterPro" id="IPR023213">
    <property type="entry name" value="CAT-like_dom_sf"/>
</dbReference>
<proteinExistence type="inferred from homology"/>
<evidence type="ECO:0000256" key="5">
    <source>
        <dbReference type="ARBA" id="ARBA00023315"/>
    </source>
</evidence>
<dbReference type="GO" id="GO:0016746">
    <property type="term" value="F:acyltransferase activity"/>
    <property type="evidence" value="ECO:0007669"/>
    <property type="project" value="UniProtKB-KW"/>
</dbReference>
<dbReference type="PROSITE" id="PS51826">
    <property type="entry name" value="PSBD"/>
    <property type="match status" value="1"/>
</dbReference>
<dbReference type="Gene3D" id="2.40.50.100">
    <property type="match status" value="1"/>
</dbReference>
<dbReference type="InterPro" id="IPR011053">
    <property type="entry name" value="Single_hybrid_motif"/>
</dbReference>
<evidence type="ECO:0000313" key="9">
    <source>
        <dbReference type="EMBL" id="MFH8590017.1"/>
    </source>
</evidence>
<dbReference type="Pfam" id="PF00364">
    <property type="entry name" value="Biotin_lipoyl"/>
    <property type="match status" value="1"/>
</dbReference>
<dbReference type="Gene3D" id="3.30.559.10">
    <property type="entry name" value="Chloramphenicol acetyltransferase-like domain"/>
    <property type="match status" value="1"/>
</dbReference>
<keyword evidence="3 6" id="KW-0808">Transferase</keyword>
<evidence type="ECO:0000256" key="2">
    <source>
        <dbReference type="ARBA" id="ARBA00007317"/>
    </source>
</evidence>
<reference evidence="9 10" key="1">
    <citation type="submission" date="2024-10" db="EMBL/GenBank/DDBJ databases">
        <title>The Natural Products Discovery Center: Release of the First 8490 Sequenced Strains for Exploring Actinobacteria Biosynthetic Diversity.</title>
        <authorList>
            <person name="Kalkreuter E."/>
            <person name="Kautsar S.A."/>
            <person name="Yang D."/>
            <person name="Bader C.D."/>
            <person name="Teijaro C.N."/>
            <person name="Fluegel L."/>
            <person name="Davis C.M."/>
            <person name="Simpson J.R."/>
            <person name="Lauterbach L."/>
            <person name="Steele A.D."/>
            <person name="Gui C."/>
            <person name="Meng S."/>
            <person name="Li G."/>
            <person name="Viehrig K."/>
            <person name="Ye F."/>
            <person name="Su P."/>
            <person name="Kiefer A.F."/>
            <person name="Nichols A."/>
            <person name="Cepeda A.J."/>
            <person name="Yan W."/>
            <person name="Fan B."/>
            <person name="Jiang Y."/>
            <person name="Adhikari A."/>
            <person name="Zheng C.-J."/>
            <person name="Schuster L."/>
            <person name="Cowan T.M."/>
            <person name="Smanski M.J."/>
            <person name="Chevrette M.G."/>
            <person name="De Carvalho L.P.S."/>
            <person name="Shen B."/>
        </authorList>
    </citation>
    <scope>NUCLEOTIDE SEQUENCE [LARGE SCALE GENOMIC DNA]</scope>
    <source>
        <strain evidence="9 10">NPDC018013</strain>
    </source>
</reference>
<sequence>MNGGPTATGDLRFALPDLGEGLVEAELVRWLVAVGDRITADQPVAEVETAKTALDLPCPYTGVVTALHGEPGDLVPVGAPLVTVAAAPEAAGPPEPDGPVLVGYGPAAVLPAPRPVPRPAAPAIRPTGTGTRPAVVSPVVRKLARDHGITLTALRGSGPGGLILRADVEAAIALRTPGAGAPVRLPLRGRSLLAAEKFTRSHQDIPRVTIWQEADVTGLLARRDALHDRHRPCRTGLPALFGTFCIEALALFPRLNAHVDTARREILQFPGIGLGIAVQAETGLVVPVLRNAQQYDTDSLVPAIHELVGTARTGTLAPADMSGGTFTLNNYGMFGVAGATPLLNIPEAAMLGIGSIASRPWVVEEQLAVRKVATFSLTFDHRVCDGETAAAFLRHVIQRAEGRPATAVP</sequence>
<evidence type="ECO:0000256" key="1">
    <source>
        <dbReference type="ARBA" id="ARBA00001938"/>
    </source>
</evidence>
<name>A0ABW7RPK5_9ACTN</name>
<organism evidence="9 10">
    <name type="scientific">Streptomyces celluloflavus</name>
    <dbReference type="NCBI Taxonomy" id="58344"/>
    <lineage>
        <taxon>Bacteria</taxon>
        <taxon>Bacillati</taxon>
        <taxon>Actinomycetota</taxon>
        <taxon>Actinomycetes</taxon>
        <taxon>Kitasatosporales</taxon>
        <taxon>Streptomycetaceae</taxon>
        <taxon>Streptomyces</taxon>
    </lineage>
</organism>
<keyword evidence="4 6" id="KW-0450">Lipoyl</keyword>
<dbReference type="InterPro" id="IPR004167">
    <property type="entry name" value="PSBD"/>
</dbReference>
<evidence type="ECO:0000256" key="3">
    <source>
        <dbReference type="ARBA" id="ARBA00022679"/>
    </source>
</evidence>
<comment type="similarity">
    <text evidence="2 6">Belongs to the 2-oxoacid dehydrogenase family.</text>
</comment>
<feature type="domain" description="Lipoyl-binding" evidence="7">
    <location>
        <begin position="10"/>
        <end position="85"/>
    </location>
</feature>
<dbReference type="Pfam" id="PF02817">
    <property type="entry name" value="E3_binding"/>
    <property type="match status" value="1"/>
</dbReference>
<accession>A0ABW7RPK5</accession>
<dbReference type="PANTHER" id="PTHR43178">
    <property type="entry name" value="DIHYDROLIPOAMIDE ACETYLTRANSFERASE COMPONENT OF PYRUVATE DEHYDROGENASE COMPLEX"/>
    <property type="match status" value="1"/>
</dbReference>
<dbReference type="InterPro" id="IPR036625">
    <property type="entry name" value="E3-bd_dom_sf"/>
</dbReference>
<dbReference type="CDD" id="cd06849">
    <property type="entry name" value="lipoyl_domain"/>
    <property type="match status" value="1"/>
</dbReference>
<evidence type="ECO:0000259" key="8">
    <source>
        <dbReference type="PROSITE" id="PS51826"/>
    </source>
</evidence>
<evidence type="ECO:0000259" key="7">
    <source>
        <dbReference type="PROSITE" id="PS50968"/>
    </source>
</evidence>
<dbReference type="EMBL" id="JBIRGH010000041">
    <property type="protein sequence ID" value="MFH8590017.1"/>
    <property type="molecule type" value="Genomic_DNA"/>
</dbReference>
<dbReference type="Proteomes" id="UP001610990">
    <property type="component" value="Unassembled WGS sequence"/>
</dbReference>
<dbReference type="Pfam" id="PF00198">
    <property type="entry name" value="2-oxoacid_dh"/>
    <property type="match status" value="1"/>
</dbReference>
<dbReference type="SUPFAM" id="SSF51230">
    <property type="entry name" value="Single hybrid motif"/>
    <property type="match status" value="1"/>
</dbReference>
<dbReference type="PROSITE" id="PS00189">
    <property type="entry name" value="LIPOYL"/>
    <property type="match status" value="1"/>
</dbReference>
<dbReference type="PANTHER" id="PTHR43178:SF5">
    <property type="entry name" value="LIPOAMIDE ACYLTRANSFERASE COMPONENT OF BRANCHED-CHAIN ALPHA-KETO ACID DEHYDROGENASE COMPLEX, MITOCHONDRIAL"/>
    <property type="match status" value="1"/>
</dbReference>
<dbReference type="RefSeq" id="WP_367433573.1">
    <property type="nucleotide sequence ID" value="NZ_CP108413.1"/>
</dbReference>
<feature type="domain" description="Peripheral subunit-binding (PSBD)" evidence="8">
    <location>
        <begin position="135"/>
        <end position="172"/>
    </location>
</feature>
<evidence type="ECO:0000313" key="10">
    <source>
        <dbReference type="Proteomes" id="UP001610990"/>
    </source>
</evidence>
<dbReference type="InterPro" id="IPR003016">
    <property type="entry name" value="2-oxoA_DH_lipoyl-BS"/>
</dbReference>
<dbReference type="SUPFAM" id="SSF47005">
    <property type="entry name" value="Peripheral subunit-binding domain of 2-oxo acid dehydrogenase complex"/>
    <property type="match status" value="1"/>
</dbReference>
<dbReference type="PROSITE" id="PS50968">
    <property type="entry name" value="BIOTINYL_LIPOYL"/>
    <property type="match status" value="1"/>
</dbReference>
<evidence type="ECO:0000256" key="6">
    <source>
        <dbReference type="RuleBase" id="RU003423"/>
    </source>
</evidence>
<protein>
    <recommendedName>
        <fullName evidence="6">Dihydrolipoamide acetyltransferase component of pyruvate dehydrogenase complex</fullName>
        <ecNumber evidence="6">2.3.1.-</ecNumber>
    </recommendedName>
</protein>
<dbReference type="SUPFAM" id="SSF52777">
    <property type="entry name" value="CoA-dependent acyltransferases"/>
    <property type="match status" value="1"/>
</dbReference>
<dbReference type="InterPro" id="IPR001078">
    <property type="entry name" value="2-oxoacid_DH_actylTfrase"/>
</dbReference>
<dbReference type="InterPro" id="IPR050743">
    <property type="entry name" value="2-oxoacid_DH_E2_comp"/>
</dbReference>
<evidence type="ECO:0000256" key="4">
    <source>
        <dbReference type="ARBA" id="ARBA00022823"/>
    </source>
</evidence>
<comment type="caution">
    <text evidence="9">The sequence shown here is derived from an EMBL/GenBank/DDBJ whole genome shotgun (WGS) entry which is preliminary data.</text>
</comment>
<dbReference type="EC" id="2.3.1.-" evidence="6"/>
<dbReference type="Gene3D" id="4.10.320.10">
    <property type="entry name" value="E3-binding domain"/>
    <property type="match status" value="1"/>
</dbReference>
<dbReference type="InterPro" id="IPR000089">
    <property type="entry name" value="Biotin_lipoyl"/>
</dbReference>
<keyword evidence="10" id="KW-1185">Reference proteome</keyword>
<comment type="cofactor">
    <cofactor evidence="1 6">
        <name>(R)-lipoate</name>
        <dbReference type="ChEBI" id="CHEBI:83088"/>
    </cofactor>
</comment>
<gene>
    <name evidence="9" type="ORF">ACH4GP_37555</name>
</gene>